<evidence type="ECO:0000313" key="2">
    <source>
        <dbReference type="EMBL" id="KAG0008169.1"/>
    </source>
</evidence>
<gene>
    <name evidence="2" type="ORF">BGZ80_003781</name>
</gene>
<evidence type="ECO:0000313" key="3">
    <source>
        <dbReference type="Proteomes" id="UP000703661"/>
    </source>
</evidence>
<keyword evidence="3" id="KW-1185">Reference proteome</keyword>
<evidence type="ECO:0000256" key="1">
    <source>
        <dbReference type="SAM" id="MobiDB-lite"/>
    </source>
</evidence>
<dbReference type="AlphaFoldDB" id="A0A9P6SWA6"/>
<feature type="region of interest" description="Disordered" evidence="1">
    <location>
        <begin position="1"/>
        <end position="27"/>
    </location>
</feature>
<feature type="compositionally biased region" description="Polar residues" evidence="1">
    <location>
        <begin position="81"/>
        <end position="92"/>
    </location>
</feature>
<organism evidence="2 3">
    <name type="scientific">Entomortierella chlamydospora</name>
    <dbReference type="NCBI Taxonomy" id="101097"/>
    <lineage>
        <taxon>Eukaryota</taxon>
        <taxon>Fungi</taxon>
        <taxon>Fungi incertae sedis</taxon>
        <taxon>Mucoromycota</taxon>
        <taxon>Mortierellomycotina</taxon>
        <taxon>Mortierellomycetes</taxon>
        <taxon>Mortierellales</taxon>
        <taxon>Mortierellaceae</taxon>
        <taxon>Entomortierella</taxon>
    </lineage>
</organism>
<sequence length="404" mass="46100">MAYSTAAPHAMPPNEQDSRFPVTISDRGGQERLMLDLKQIYSSGEEFSVEEIKARCSLYKFHGPAVKVSAALGPKPDDSNHSSVSHSFMDNHNSNHHSRDIPRTPPQQHINHDSLEEGDQFSMSIKPLLPKSPSDEEREQFGFRRRLTTSSPTLHTKHASAEMNKIFSDRSRARKSIDSLWSNDDNKDVNEDELDRFTMAYSIPSAPWVLPLSSREFLENEIQSEFEDDDDRDIEGRTERFVRRLEQGFASTITQDIEALKRRHTQEDETRLSFRSNKRSSSRFDASRRQSDITMAIQQRFQQIQQHGQGIEGAVGSNVTGKRPSIPYPRSSLGQSRLSGDILVDERRTENDLKDYSRGKDINEPRTRPFQVFQDGVGSLDSELNVPMLEDEAPPPFLDHEEVL</sequence>
<protein>
    <submittedName>
        <fullName evidence="2">Uncharacterized protein</fullName>
    </submittedName>
</protein>
<feature type="compositionally biased region" description="Basic and acidic residues" evidence="1">
    <location>
        <begin position="133"/>
        <end position="142"/>
    </location>
</feature>
<dbReference type="Proteomes" id="UP000703661">
    <property type="component" value="Unassembled WGS sequence"/>
</dbReference>
<dbReference type="EMBL" id="JAAAID010002015">
    <property type="protein sequence ID" value="KAG0008169.1"/>
    <property type="molecule type" value="Genomic_DNA"/>
</dbReference>
<proteinExistence type="predicted"/>
<feature type="region of interest" description="Disordered" evidence="1">
    <location>
        <begin position="313"/>
        <end position="336"/>
    </location>
</feature>
<reference evidence="2" key="1">
    <citation type="journal article" date="2020" name="Fungal Divers.">
        <title>Resolving the Mortierellaceae phylogeny through synthesis of multi-gene phylogenetics and phylogenomics.</title>
        <authorList>
            <person name="Vandepol N."/>
            <person name="Liber J."/>
            <person name="Desiro A."/>
            <person name="Na H."/>
            <person name="Kennedy M."/>
            <person name="Barry K."/>
            <person name="Grigoriev I.V."/>
            <person name="Miller A.N."/>
            <person name="O'Donnell K."/>
            <person name="Stajich J.E."/>
            <person name="Bonito G."/>
        </authorList>
    </citation>
    <scope>NUCLEOTIDE SEQUENCE</scope>
    <source>
        <strain evidence="2">NRRL 2769</strain>
    </source>
</reference>
<comment type="caution">
    <text evidence="2">The sequence shown here is derived from an EMBL/GenBank/DDBJ whole genome shotgun (WGS) entry which is preliminary data.</text>
</comment>
<accession>A0A9P6SWA6</accession>
<feature type="region of interest" description="Disordered" evidence="1">
    <location>
        <begin position="69"/>
        <end position="171"/>
    </location>
</feature>
<name>A0A9P6SWA6_9FUNG</name>
<feature type="region of interest" description="Disordered" evidence="1">
    <location>
        <begin position="262"/>
        <end position="290"/>
    </location>
</feature>